<keyword evidence="2" id="KW-1185">Reference proteome</keyword>
<proteinExistence type="predicted"/>
<feature type="non-terminal residue" evidence="1">
    <location>
        <position position="1"/>
    </location>
</feature>
<dbReference type="EMBL" id="JBDODL010004027">
    <property type="protein sequence ID" value="MES1922914.1"/>
    <property type="molecule type" value="Genomic_DNA"/>
</dbReference>
<gene>
    <name evidence="1" type="ORF">MHBO_004444</name>
</gene>
<protein>
    <submittedName>
        <fullName evidence="1">Uncharacterized protein</fullName>
    </submittedName>
</protein>
<reference evidence="1 2" key="1">
    <citation type="journal article" date="2024" name="BMC Biol.">
        <title>Comparative genomics of Ascetosporea gives new insight into the evolutionary basis for animal parasitism in Rhizaria.</title>
        <authorList>
            <person name="Hiltunen Thoren M."/>
            <person name="Onut-Brannstrom I."/>
            <person name="Alfjorden A."/>
            <person name="Peckova H."/>
            <person name="Swords F."/>
            <person name="Hooper C."/>
            <person name="Holzer A.S."/>
            <person name="Bass D."/>
            <person name="Burki F."/>
        </authorList>
    </citation>
    <scope>NUCLEOTIDE SEQUENCE [LARGE SCALE GENOMIC DNA]</scope>
    <source>
        <strain evidence="1">20-A016</strain>
    </source>
</reference>
<dbReference type="Proteomes" id="UP001439008">
    <property type="component" value="Unassembled WGS sequence"/>
</dbReference>
<sequence>FSGKRLSLGSALINYIAMDSVQTYDYNISYLGLNKELDLMVSGLEFEEVLAEVGKQLSIQGKDVALVLLMANGKPY</sequence>
<accession>A0ABV2ATI5</accession>
<feature type="non-terminal residue" evidence="1">
    <location>
        <position position="76"/>
    </location>
</feature>
<comment type="caution">
    <text evidence="1">The sequence shown here is derived from an EMBL/GenBank/DDBJ whole genome shotgun (WGS) entry which is preliminary data.</text>
</comment>
<name>A0ABV2ATI5_9EUKA</name>
<organism evidence="1 2">
    <name type="scientific">Bonamia ostreae</name>
    <dbReference type="NCBI Taxonomy" id="126728"/>
    <lineage>
        <taxon>Eukaryota</taxon>
        <taxon>Sar</taxon>
        <taxon>Rhizaria</taxon>
        <taxon>Endomyxa</taxon>
        <taxon>Ascetosporea</taxon>
        <taxon>Haplosporida</taxon>
        <taxon>Bonamia</taxon>
    </lineage>
</organism>
<evidence type="ECO:0000313" key="1">
    <source>
        <dbReference type="EMBL" id="MES1922914.1"/>
    </source>
</evidence>
<evidence type="ECO:0000313" key="2">
    <source>
        <dbReference type="Proteomes" id="UP001439008"/>
    </source>
</evidence>